<sequence length="310" mass="34492">MAKANPIPKWDAEFPGVWPPEDLALDEDELDAYISELEGQLDDGADDDVYRKEAVDFLTSCRSTWVAGWKLGGTNDQYNITAARCFAFASRWYITKRRKTDDGREPTVIPSDDERSSSADDVSTVTSRPGQALRQLPTNPTQPQSSMRTPKTPRQFSRSQGVKPAVRFPHRPRQTGDEGDDGSSKGSQSNGLPTSRKRGRPKPVDVHQNDYAAASPSRPRKETEQRGRPATGRPIAILGKYFQKRMALRLLTSSLPTPVLARVHEATESTDGAHSEWDGDNGCATKCWRLALRGRTDFKWCLSDWKVAAC</sequence>
<comment type="caution">
    <text evidence="2">The sequence shown here is derived from an EMBL/GenBank/DDBJ whole genome shotgun (WGS) entry which is preliminary data.</text>
</comment>
<dbReference type="EMBL" id="QWIK01000026">
    <property type="protein sequence ID" value="RMY15774.1"/>
    <property type="molecule type" value="Genomic_DNA"/>
</dbReference>
<protein>
    <submittedName>
        <fullName evidence="2">Uncharacterized protein</fullName>
    </submittedName>
</protein>
<feature type="compositionally biased region" description="Low complexity" evidence="1">
    <location>
        <begin position="119"/>
        <end position="128"/>
    </location>
</feature>
<feature type="compositionally biased region" description="Polar residues" evidence="1">
    <location>
        <begin position="136"/>
        <end position="160"/>
    </location>
</feature>
<accession>A0A3M6ZKI4</accession>
<name>A0A3M6ZKI4_HORWE</name>
<feature type="region of interest" description="Disordered" evidence="1">
    <location>
        <begin position="99"/>
        <end position="232"/>
    </location>
</feature>
<dbReference type="AlphaFoldDB" id="A0A3M6ZKI4"/>
<organism evidence="2 3">
    <name type="scientific">Hortaea werneckii</name>
    <name type="common">Black yeast</name>
    <name type="synonym">Cladosporium werneckii</name>
    <dbReference type="NCBI Taxonomy" id="91943"/>
    <lineage>
        <taxon>Eukaryota</taxon>
        <taxon>Fungi</taxon>
        <taxon>Dikarya</taxon>
        <taxon>Ascomycota</taxon>
        <taxon>Pezizomycotina</taxon>
        <taxon>Dothideomycetes</taxon>
        <taxon>Dothideomycetidae</taxon>
        <taxon>Mycosphaerellales</taxon>
        <taxon>Teratosphaeriaceae</taxon>
        <taxon>Hortaea</taxon>
    </lineage>
</organism>
<evidence type="ECO:0000313" key="3">
    <source>
        <dbReference type="Proteomes" id="UP000282582"/>
    </source>
</evidence>
<reference evidence="2 3" key="1">
    <citation type="journal article" date="2018" name="BMC Genomics">
        <title>Genomic evidence for intraspecific hybridization in a clonal and extremely halotolerant yeast.</title>
        <authorList>
            <person name="Gostincar C."/>
            <person name="Stajich J.E."/>
            <person name="Zupancic J."/>
            <person name="Zalar P."/>
            <person name="Gunde-Cimerman N."/>
        </authorList>
    </citation>
    <scope>NUCLEOTIDE SEQUENCE [LARGE SCALE GENOMIC DNA]</scope>
    <source>
        <strain evidence="2 3">EXF-6654</strain>
    </source>
</reference>
<proteinExistence type="predicted"/>
<dbReference type="VEuPathDB" id="FungiDB:BTJ68_05484"/>
<dbReference type="Proteomes" id="UP000282582">
    <property type="component" value="Unassembled WGS sequence"/>
</dbReference>
<gene>
    <name evidence="2" type="ORF">D0868_00701</name>
</gene>
<evidence type="ECO:0000313" key="2">
    <source>
        <dbReference type="EMBL" id="RMY15774.1"/>
    </source>
</evidence>
<evidence type="ECO:0000256" key="1">
    <source>
        <dbReference type="SAM" id="MobiDB-lite"/>
    </source>
</evidence>